<dbReference type="Proteomes" id="UP001472677">
    <property type="component" value="Unassembled WGS sequence"/>
</dbReference>
<keyword evidence="3" id="KW-1185">Reference proteome</keyword>
<keyword evidence="1" id="KW-0732">Signal</keyword>
<comment type="caution">
    <text evidence="2">The sequence shown here is derived from an EMBL/GenBank/DDBJ whole genome shotgun (WGS) entry which is preliminary data.</text>
</comment>
<gene>
    <name evidence="2" type="ORF">V6N12_029839</name>
</gene>
<name>A0ABR2CXA7_9ROSI</name>
<sequence length="86" mass="9493">MSWTDFLLALASSLCAEAYCYASIVPSNPLSVIQPFPLLPLDDSACLCTTTFHLFQLFRQFYLNAHCDSRNSTALESSAGKSAYFV</sequence>
<feature type="signal peptide" evidence="1">
    <location>
        <begin position="1"/>
        <end position="22"/>
    </location>
</feature>
<evidence type="ECO:0000313" key="3">
    <source>
        <dbReference type="Proteomes" id="UP001472677"/>
    </source>
</evidence>
<feature type="chain" id="PRO_5046189880" description="Secreted protein" evidence="1">
    <location>
        <begin position="23"/>
        <end position="86"/>
    </location>
</feature>
<accession>A0ABR2CXA7</accession>
<organism evidence="2 3">
    <name type="scientific">Hibiscus sabdariffa</name>
    <name type="common">roselle</name>
    <dbReference type="NCBI Taxonomy" id="183260"/>
    <lineage>
        <taxon>Eukaryota</taxon>
        <taxon>Viridiplantae</taxon>
        <taxon>Streptophyta</taxon>
        <taxon>Embryophyta</taxon>
        <taxon>Tracheophyta</taxon>
        <taxon>Spermatophyta</taxon>
        <taxon>Magnoliopsida</taxon>
        <taxon>eudicotyledons</taxon>
        <taxon>Gunneridae</taxon>
        <taxon>Pentapetalae</taxon>
        <taxon>rosids</taxon>
        <taxon>malvids</taxon>
        <taxon>Malvales</taxon>
        <taxon>Malvaceae</taxon>
        <taxon>Malvoideae</taxon>
        <taxon>Hibiscus</taxon>
    </lineage>
</organism>
<evidence type="ECO:0000313" key="2">
    <source>
        <dbReference type="EMBL" id="KAK8524989.1"/>
    </source>
</evidence>
<dbReference type="EMBL" id="JBBPBM010000041">
    <property type="protein sequence ID" value="KAK8524989.1"/>
    <property type="molecule type" value="Genomic_DNA"/>
</dbReference>
<evidence type="ECO:0008006" key="4">
    <source>
        <dbReference type="Google" id="ProtNLM"/>
    </source>
</evidence>
<protein>
    <recommendedName>
        <fullName evidence="4">Secreted protein</fullName>
    </recommendedName>
</protein>
<reference evidence="2 3" key="1">
    <citation type="journal article" date="2024" name="G3 (Bethesda)">
        <title>Genome assembly of Hibiscus sabdariffa L. provides insights into metabolisms of medicinal natural products.</title>
        <authorList>
            <person name="Kim T."/>
        </authorList>
    </citation>
    <scope>NUCLEOTIDE SEQUENCE [LARGE SCALE GENOMIC DNA]</scope>
    <source>
        <strain evidence="2">TK-2024</strain>
        <tissue evidence="2">Old leaves</tissue>
    </source>
</reference>
<evidence type="ECO:0000256" key="1">
    <source>
        <dbReference type="SAM" id="SignalP"/>
    </source>
</evidence>
<proteinExistence type="predicted"/>